<dbReference type="PANTHER" id="PTHR46509">
    <property type="entry name" value="PHOSPHOADENOSINE PHOSPHOSULFATE REDUCTASE"/>
    <property type="match status" value="1"/>
</dbReference>
<name>A0A1M5WVZ1_9FLAO</name>
<accession>A0A1M5WVZ1</accession>
<dbReference type="RefSeq" id="WP_072981630.1">
    <property type="nucleotide sequence ID" value="NZ_FQXT01000002.1"/>
</dbReference>
<reference evidence="4 7" key="3">
    <citation type="submission" date="2018-07" db="EMBL/GenBank/DDBJ databases">
        <title>Leeuwenhoekiella genomics.</title>
        <authorList>
            <person name="Tahon G."/>
            <person name="Willems A."/>
        </authorList>
    </citation>
    <scope>NUCLEOTIDE SEQUENCE [LARGE SCALE GENOMIC DNA]</scope>
    <source>
        <strain evidence="4 7">LMG 24856</strain>
    </source>
</reference>
<reference evidence="5" key="1">
    <citation type="submission" date="2016-11" db="EMBL/GenBank/DDBJ databases">
        <authorList>
            <person name="Jaros S."/>
            <person name="Januszkiewicz K."/>
            <person name="Wedrychowicz H."/>
        </authorList>
    </citation>
    <scope>NUCLEOTIDE SEQUENCE [LARGE SCALE GENOMIC DNA]</scope>
    <source>
        <strain evidence="5">DSM 19859</strain>
    </source>
</reference>
<dbReference type="InterPro" id="IPR002500">
    <property type="entry name" value="PAPS_reduct_dom"/>
</dbReference>
<dbReference type="Gene3D" id="3.40.50.620">
    <property type="entry name" value="HUPs"/>
    <property type="match status" value="1"/>
</dbReference>
<dbReference type="OrthoDB" id="9794018at2"/>
<proteinExistence type="inferred from homology"/>
<sequence length="209" mass="24303">MTDDQLLYIKAHLDEYNEMLRDKGPEHIIRFILSSSKRPILTSNFGPYSASLIHAVSKQKNGIPLIWCDTGFNTQQTLSFADRIKQSLPIQLKRYQPSKRYSENELPSESGEAFQSFVNDVKLEPFKRALTEHNPDVWFTNIRRGQTAYRDTLDILSLTNDGILKVSPFYYWSDTELRAYLSQHNLPNEFIYFDPTKPKSNLECGIQFK</sequence>
<dbReference type="Pfam" id="PF01507">
    <property type="entry name" value="PAPS_reduct"/>
    <property type="match status" value="1"/>
</dbReference>
<protein>
    <submittedName>
        <fullName evidence="5">Phosphoadenylylsulfate reductase (Thioredoxin)</fullName>
    </submittedName>
</protein>
<evidence type="ECO:0000313" key="6">
    <source>
        <dbReference type="Proteomes" id="UP000184240"/>
    </source>
</evidence>
<evidence type="ECO:0000256" key="2">
    <source>
        <dbReference type="ARBA" id="ARBA00024327"/>
    </source>
</evidence>
<dbReference type="GO" id="GO:0004604">
    <property type="term" value="F:phosphoadenylyl-sulfate reductase (thioredoxin) activity"/>
    <property type="evidence" value="ECO:0007669"/>
    <property type="project" value="TreeGrafter"/>
</dbReference>
<feature type="domain" description="Phosphoadenosine phosphosulphate reductase" evidence="3">
    <location>
        <begin position="39"/>
        <end position="193"/>
    </location>
</feature>
<evidence type="ECO:0000313" key="7">
    <source>
        <dbReference type="Proteomes" id="UP000290037"/>
    </source>
</evidence>
<evidence type="ECO:0000313" key="4">
    <source>
        <dbReference type="EMBL" id="RXG31555.1"/>
    </source>
</evidence>
<dbReference type="EMBL" id="QOVN01000001">
    <property type="protein sequence ID" value="RXG31555.1"/>
    <property type="molecule type" value="Genomic_DNA"/>
</dbReference>
<dbReference type="GO" id="GO:0019379">
    <property type="term" value="P:sulfate assimilation, phosphoadenylyl sulfate reduction by phosphoadenylyl-sulfate reductase (thioredoxin)"/>
    <property type="evidence" value="ECO:0007669"/>
    <property type="project" value="TreeGrafter"/>
</dbReference>
<dbReference type="PANTHER" id="PTHR46509:SF1">
    <property type="entry name" value="PHOSPHOADENOSINE PHOSPHOSULFATE REDUCTASE"/>
    <property type="match status" value="1"/>
</dbReference>
<dbReference type="Proteomes" id="UP000184240">
    <property type="component" value="Unassembled WGS sequence"/>
</dbReference>
<dbReference type="AlphaFoldDB" id="A0A1M5WVZ1"/>
<organism evidence="5 6">
    <name type="scientific">Leeuwenhoekiella palythoae</name>
    <dbReference type="NCBI Taxonomy" id="573501"/>
    <lineage>
        <taxon>Bacteria</taxon>
        <taxon>Pseudomonadati</taxon>
        <taxon>Bacteroidota</taxon>
        <taxon>Flavobacteriia</taxon>
        <taxon>Flavobacteriales</taxon>
        <taxon>Flavobacteriaceae</taxon>
        <taxon>Leeuwenhoekiella</taxon>
    </lineage>
</organism>
<dbReference type="InterPro" id="IPR014729">
    <property type="entry name" value="Rossmann-like_a/b/a_fold"/>
</dbReference>
<comment type="pathway">
    <text evidence="2">Sulfur metabolism; hydrogen sulfide biosynthesis; sulfite from sulfate.</text>
</comment>
<evidence type="ECO:0000313" key="5">
    <source>
        <dbReference type="EMBL" id="SHH91729.1"/>
    </source>
</evidence>
<dbReference type="EMBL" id="FQXT01000002">
    <property type="protein sequence ID" value="SHH91729.1"/>
    <property type="molecule type" value="Genomic_DNA"/>
</dbReference>
<keyword evidence="7" id="KW-1185">Reference proteome</keyword>
<reference evidence="6" key="2">
    <citation type="submission" date="2016-11" db="EMBL/GenBank/DDBJ databases">
        <authorList>
            <person name="Varghese N."/>
            <person name="Submissions S."/>
        </authorList>
    </citation>
    <scope>NUCLEOTIDE SEQUENCE [LARGE SCALE GENOMIC DNA]</scope>
    <source>
        <strain evidence="6">DSM 19859</strain>
    </source>
</reference>
<gene>
    <name evidence="4" type="ORF">DSM01_701</name>
    <name evidence="5" type="ORF">SAMN04487999_1409</name>
</gene>
<dbReference type="SUPFAM" id="SSF52402">
    <property type="entry name" value="Adenine nucleotide alpha hydrolases-like"/>
    <property type="match status" value="1"/>
</dbReference>
<dbReference type="STRING" id="573501.SAMN04487999_1409"/>
<dbReference type="Proteomes" id="UP000290037">
    <property type="component" value="Unassembled WGS sequence"/>
</dbReference>
<evidence type="ECO:0000256" key="1">
    <source>
        <dbReference type="ARBA" id="ARBA00009732"/>
    </source>
</evidence>
<comment type="similarity">
    <text evidence="1">Belongs to the PAPS reductase family. CysH subfamily.</text>
</comment>
<dbReference type="GO" id="GO:0005737">
    <property type="term" value="C:cytoplasm"/>
    <property type="evidence" value="ECO:0007669"/>
    <property type="project" value="TreeGrafter"/>
</dbReference>
<evidence type="ECO:0000259" key="3">
    <source>
        <dbReference type="Pfam" id="PF01507"/>
    </source>
</evidence>